<evidence type="ECO:0000259" key="1">
    <source>
        <dbReference type="PROSITE" id="PS51186"/>
    </source>
</evidence>
<accession>A0A0A0D719</accession>
<dbReference type="Proteomes" id="UP000029995">
    <property type="component" value="Unassembled WGS sequence"/>
</dbReference>
<dbReference type="Gene3D" id="3.40.630.30">
    <property type="match status" value="1"/>
</dbReference>
<dbReference type="GO" id="GO:0016747">
    <property type="term" value="F:acyltransferase activity, transferring groups other than amino-acyl groups"/>
    <property type="evidence" value="ECO:0007669"/>
    <property type="project" value="InterPro"/>
</dbReference>
<gene>
    <name evidence="2" type="ORF">P409_10120</name>
</gene>
<dbReference type="InterPro" id="IPR000182">
    <property type="entry name" value="GNAT_dom"/>
</dbReference>
<dbReference type="SUPFAM" id="SSF55729">
    <property type="entry name" value="Acyl-CoA N-acyltransferases (Nat)"/>
    <property type="match status" value="1"/>
</dbReference>
<feature type="domain" description="N-acetyltransferase" evidence="1">
    <location>
        <begin position="128"/>
        <end position="260"/>
    </location>
</feature>
<comment type="caution">
    <text evidence="2">The sequence shown here is derived from an EMBL/GenBank/DDBJ whole genome shotgun (WGS) entry which is preliminary data.</text>
</comment>
<sequence>MDEAEILRHFDAELRRAPVPADPDYRVERLPEVTRIVGPGPDAHDNCVLWSGLDAATADAVIAREAAYFAGQGRSVEWKLYGHDAPADLGPRLAAAGFVAEEPETLVALDLDGALPPPVDPEGVTIERVIDPVRFGAIDDLMAAVYGADEDWRSEVLGAELAAAPDRLSVYLAMADGHCVSAGWIRFNPGTVFADLWGGATRPHWRGRGIYRALVAKRAAEAKQRGFRILTVDASPESRPILERLGFRALTTTTPYVREA</sequence>
<dbReference type="InterPro" id="IPR016181">
    <property type="entry name" value="Acyl_CoA_acyltransferase"/>
</dbReference>
<evidence type="ECO:0000313" key="3">
    <source>
        <dbReference type="Proteomes" id="UP000029995"/>
    </source>
</evidence>
<dbReference type="AlphaFoldDB" id="A0A0A0D719"/>
<dbReference type="Pfam" id="PF00583">
    <property type="entry name" value="Acetyltransf_1"/>
    <property type="match status" value="1"/>
</dbReference>
<proteinExistence type="predicted"/>
<dbReference type="PROSITE" id="PS51186">
    <property type="entry name" value="GNAT"/>
    <property type="match status" value="1"/>
</dbReference>
<name>A0A0A0D719_9PROT</name>
<dbReference type="OrthoDB" id="164800at2"/>
<dbReference type="RefSeq" id="WP_034835026.1">
    <property type="nucleotide sequence ID" value="NZ_JANX01000091.1"/>
</dbReference>
<dbReference type="CDD" id="cd04301">
    <property type="entry name" value="NAT_SF"/>
    <property type="match status" value="1"/>
</dbReference>
<organism evidence="2 3">
    <name type="scientific">Inquilinus limosus MP06</name>
    <dbReference type="NCBI Taxonomy" id="1398085"/>
    <lineage>
        <taxon>Bacteria</taxon>
        <taxon>Pseudomonadati</taxon>
        <taxon>Pseudomonadota</taxon>
        <taxon>Alphaproteobacteria</taxon>
        <taxon>Rhodospirillales</taxon>
        <taxon>Rhodospirillaceae</taxon>
        <taxon>Inquilinus</taxon>
    </lineage>
</organism>
<dbReference type="EMBL" id="JANX01000091">
    <property type="protein sequence ID" value="KGM34461.1"/>
    <property type="molecule type" value="Genomic_DNA"/>
</dbReference>
<evidence type="ECO:0000313" key="2">
    <source>
        <dbReference type="EMBL" id="KGM34461.1"/>
    </source>
</evidence>
<reference evidence="2 3" key="1">
    <citation type="submission" date="2014-01" db="EMBL/GenBank/DDBJ databases">
        <title>Genome sequence determination for a cystic fibrosis isolate, Inquilinus limosus.</title>
        <authorList>
            <person name="Pino M."/>
            <person name="Di Conza J."/>
            <person name="Gutkind G."/>
        </authorList>
    </citation>
    <scope>NUCLEOTIDE SEQUENCE [LARGE SCALE GENOMIC DNA]</scope>
    <source>
        <strain evidence="2 3">MP06</strain>
    </source>
</reference>
<protein>
    <recommendedName>
        <fullName evidence="1">N-acetyltransferase domain-containing protein</fullName>
    </recommendedName>
</protein>